<organism evidence="2 3">
    <name type="scientific">Dactylosporangium cerinum</name>
    <dbReference type="NCBI Taxonomy" id="1434730"/>
    <lineage>
        <taxon>Bacteria</taxon>
        <taxon>Bacillati</taxon>
        <taxon>Actinomycetota</taxon>
        <taxon>Actinomycetes</taxon>
        <taxon>Micromonosporales</taxon>
        <taxon>Micromonosporaceae</taxon>
        <taxon>Dactylosporangium</taxon>
    </lineage>
</organism>
<keyword evidence="1" id="KW-0472">Membrane</keyword>
<dbReference type="RefSeq" id="WP_380126694.1">
    <property type="nucleotide sequence ID" value="NZ_JBHSIU010000091.1"/>
</dbReference>
<proteinExistence type="predicted"/>
<dbReference type="EMBL" id="JBHSIU010000091">
    <property type="protein sequence ID" value="MFC5006094.1"/>
    <property type="molecule type" value="Genomic_DNA"/>
</dbReference>
<feature type="transmembrane region" description="Helical" evidence="1">
    <location>
        <begin position="55"/>
        <end position="75"/>
    </location>
</feature>
<sequence>MANARPPDAVAAGEVVIGRRRLRTWPGLVVLVLAVAALAGPWLVADQVSDDSDLLLGLINLAGLPLILIAVVLLARRVVIGPIVAREAPAARLGPLGVDYRVMSDTGYDMHIGWDEVIGCQMRVSKLGNPMLCFELRDPEQIIAARSGPFREALEVSQRDYGTPLVVNCKRFKPPLRAIDHAVRTGTSNRARLRP</sequence>
<evidence type="ECO:0000313" key="3">
    <source>
        <dbReference type="Proteomes" id="UP001595912"/>
    </source>
</evidence>
<feature type="transmembrane region" description="Helical" evidence="1">
    <location>
        <begin position="25"/>
        <end position="43"/>
    </location>
</feature>
<evidence type="ECO:0000256" key="1">
    <source>
        <dbReference type="SAM" id="Phobius"/>
    </source>
</evidence>
<keyword evidence="3" id="KW-1185">Reference proteome</keyword>
<keyword evidence="1" id="KW-0812">Transmembrane</keyword>
<reference evidence="3" key="1">
    <citation type="journal article" date="2019" name="Int. J. Syst. Evol. Microbiol.">
        <title>The Global Catalogue of Microorganisms (GCM) 10K type strain sequencing project: providing services to taxonomists for standard genome sequencing and annotation.</title>
        <authorList>
            <consortium name="The Broad Institute Genomics Platform"/>
            <consortium name="The Broad Institute Genome Sequencing Center for Infectious Disease"/>
            <person name="Wu L."/>
            <person name="Ma J."/>
        </authorList>
    </citation>
    <scope>NUCLEOTIDE SEQUENCE [LARGE SCALE GENOMIC DNA]</scope>
    <source>
        <strain evidence="3">CGMCC 4.7152</strain>
    </source>
</reference>
<evidence type="ECO:0000313" key="2">
    <source>
        <dbReference type="EMBL" id="MFC5006094.1"/>
    </source>
</evidence>
<accession>A0ABV9WCL1</accession>
<dbReference type="Proteomes" id="UP001595912">
    <property type="component" value="Unassembled WGS sequence"/>
</dbReference>
<keyword evidence="1" id="KW-1133">Transmembrane helix</keyword>
<name>A0ABV9WCL1_9ACTN</name>
<gene>
    <name evidence="2" type="ORF">ACFPIJ_50785</name>
</gene>
<protein>
    <submittedName>
        <fullName evidence="2">Uncharacterized protein</fullName>
    </submittedName>
</protein>
<comment type="caution">
    <text evidence="2">The sequence shown here is derived from an EMBL/GenBank/DDBJ whole genome shotgun (WGS) entry which is preliminary data.</text>
</comment>